<protein>
    <recommendedName>
        <fullName evidence="2">25S rRNA (uridine-N(3))-methyltransferase BMT5-like domain-containing protein</fullName>
    </recommendedName>
</protein>
<sequence length="378" mass="40939">MPKGRGLSEAIKGLSGSGGRPDSTRLLSCAFMSTSNPSAFQLRDFSLQDSILLVGEGDFSFARSLVAALTNGEISARKVNLVATSFDSLADLCAKYGSTPQKHVNALLKTPGVSVLHSVDARKLHFESRLAGRSFSRIAFNFPHLGGASEEDIAKNQNLVRDFLHSAAWMLPQKEKHSSNRIPQVLVTLRQTAFYERWAVPTLCDDKRESETDSCQPRLKYAGTFPFQDEIFASFGYGPKRTHPSMRGAPTADNAQVFVFTRVFHEGGKGGERESAAEKRSSSASVSPTSLPTKGKKAKKTNTAGASRKAEKNSEDPRKVLKDYPKGGKQKKGVIKGEGGGQKSTKVPKQKKMKNIKTTETTKTGDGAVSLAELLGLE</sequence>
<feature type="compositionally biased region" description="Basic residues" evidence="1">
    <location>
        <begin position="346"/>
        <end position="355"/>
    </location>
</feature>
<dbReference type="InterPro" id="IPR019446">
    <property type="entry name" value="BMT5-like"/>
</dbReference>
<feature type="compositionally biased region" description="Basic and acidic residues" evidence="1">
    <location>
        <begin position="308"/>
        <end position="326"/>
    </location>
</feature>
<feature type="region of interest" description="Disordered" evidence="1">
    <location>
        <begin position="1"/>
        <end position="21"/>
    </location>
</feature>
<dbReference type="Pfam" id="PF10354">
    <property type="entry name" value="BMT5-like"/>
    <property type="match status" value="1"/>
</dbReference>
<proteinExistence type="predicted"/>
<dbReference type="GO" id="GO:0070042">
    <property type="term" value="F:rRNA (uridine-N3-)-methyltransferase activity"/>
    <property type="evidence" value="ECO:0007669"/>
    <property type="project" value="InterPro"/>
</dbReference>
<dbReference type="PANTHER" id="PTHR11538">
    <property type="entry name" value="PHENYLALANYL-TRNA SYNTHETASE"/>
    <property type="match status" value="1"/>
</dbReference>
<feature type="compositionally biased region" description="Basic and acidic residues" evidence="1">
    <location>
        <begin position="268"/>
        <end position="281"/>
    </location>
</feature>
<evidence type="ECO:0000313" key="3">
    <source>
        <dbReference type="EMBL" id="CEM49529.1"/>
    </source>
</evidence>
<evidence type="ECO:0000256" key="1">
    <source>
        <dbReference type="SAM" id="MobiDB-lite"/>
    </source>
</evidence>
<dbReference type="GO" id="GO:0070475">
    <property type="term" value="P:rRNA base methylation"/>
    <property type="evidence" value="ECO:0007669"/>
    <property type="project" value="InterPro"/>
</dbReference>
<feature type="region of interest" description="Disordered" evidence="1">
    <location>
        <begin position="268"/>
        <end position="361"/>
    </location>
</feature>
<evidence type="ECO:0000259" key="2">
    <source>
        <dbReference type="Pfam" id="PF10354"/>
    </source>
</evidence>
<dbReference type="VEuPathDB" id="CryptoDB:Cvel_9457"/>
<feature type="domain" description="25S rRNA (uridine-N(3))-methyltransferase BMT5-like" evidence="2">
    <location>
        <begin position="52"/>
        <end position="235"/>
    </location>
</feature>
<reference evidence="3" key="1">
    <citation type="submission" date="2014-11" db="EMBL/GenBank/DDBJ databases">
        <authorList>
            <person name="Otto D Thomas"/>
            <person name="Naeem Raeece"/>
        </authorList>
    </citation>
    <scope>NUCLEOTIDE SEQUENCE</scope>
</reference>
<organism evidence="3">
    <name type="scientific">Chromera velia CCMP2878</name>
    <dbReference type="NCBI Taxonomy" id="1169474"/>
    <lineage>
        <taxon>Eukaryota</taxon>
        <taxon>Sar</taxon>
        <taxon>Alveolata</taxon>
        <taxon>Colpodellida</taxon>
        <taxon>Chromeraceae</taxon>
        <taxon>Chromera</taxon>
    </lineage>
</organism>
<accession>A0A0G4HYB9</accession>
<dbReference type="EMBL" id="CDMZ01004364">
    <property type="protein sequence ID" value="CEM49529.1"/>
    <property type="molecule type" value="Genomic_DNA"/>
</dbReference>
<name>A0A0G4HYB9_9ALVE</name>
<dbReference type="GO" id="GO:0005737">
    <property type="term" value="C:cytoplasm"/>
    <property type="evidence" value="ECO:0007669"/>
    <property type="project" value="TreeGrafter"/>
</dbReference>
<dbReference type="PANTHER" id="PTHR11538:SF26">
    <property type="entry name" value="FERREDOXIN-FOLD ANTICODON-BINDING DOMAIN-CONTAINING PROTEIN 1"/>
    <property type="match status" value="1"/>
</dbReference>
<dbReference type="AlphaFoldDB" id="A0A0G4HYB9"/>
<gene>
    <name evidence="3" type="ORF">Cvel_9457</name>
</gene>